<dbReference type="Pfam" id="PF01485">
    <property type="entry name" value="IBR"/>
    <property type="match status" value="1"/>
</dbReference>
<feature type="region of interest" description="Disordered" evidence="10">
    <location>
        <begin position="137"/>
        <end position="161"/>
    </location>
</feature>
<dbReference type="PROSITE" id="PS51873">
    <property type="entry name" value="TRIAD"/>
    <property type="match status" value="1"/>
</dbReference>
<keyword evidence="6" id="KW-0863">Zinc-finger</keyword>
<dbReference type="Gene3D" id="1.20.120.1750">
    <property type="match status" value="1"/>
</dbReference>
<keyword evidence="5" id="KW-0677">Repeat</keyword>
<feature type="region of interest" description="Disordered" evidence="10">
    <location>
        <begin position="185"/>
        <end position="218"/>
    </location>
</feature>
<evidence type="ECO:0000256" key="4">
    <source>
        <dbReference type="ARBA" id="ARBA00022723"/>
    </source>
</evidence>
<dbReference type="CDD" id="cd20335">
    <property type="entry name" value="BRcat_RBR"/>
    <property type="match status" value="1"/>
</dbReference>
<evidence type="ECO:0000259" key="11">
    <source>
        <dbReference type="PROSITE" id="PS51873"/>
    </source>
</evidence>
<feature type="region of interest" description="Disordered" evidence="10">
    <location>
        <begin position="1"/>
        <end position="49"/>
    </location>
</feature>
<gene>
    <name evidence="12" type="ORF">CSOJ01_04156</name>
</gene>
<dbReference type="InterPro" id="IPR002867">
    <property type="entry name" value="IBR_dom"/>
</dbReference>
<dbReference type="PANTHER" id="PTHR11685">
    <property type="entry name" value="RBR FAMILY RING FINGER AND IBR DOMAIN-CONTAINING"/>
    <property type="match status" value="1"/>
</dbReference>
<dbReference type="EMBL" id="WIGN01000045">
    <property type="protein sequence ID" value="KAF6814265.1"/>
    <property type="molecule type" value="Genomic_DNA"/>
</dbReference>
<keyword evidence="3" id="KW-0808">Transferase</keyword>
<dbReference type="EC" id="2.3.2.31" evidence="2"/>
<keyword evidence="7" id="KW-0833">Ubl conjugation pathway</keyword>
<keyword evidence="9" id="KW-0175">Coiled coil</keyword>
<keyword evidence="4" id="KW-0479">Metal-binding</keyword>
<evidence type="ECO:0000256" key="6">
    <source>
        <dbReference type="ARBA" id="ARBA00022771"/>
    </source>
</evidence>
<evidence type="ECO:0000256" key="8">
    <source>
        <dbReference type="ARBA" id="ARBA00022833"/>
    </source>
</evidence>
<dbReference type="SUPFAM" id="SSF57850">
    <property type="entry name" value="RING/U-box"/>
    <property type="match status" value="1"/>
</dbReference>
<name>A0A8H6MZU5_9PEZI</name>
<feature type="coiled-coil region" evidence="9">
    <location>
        <begin position="428"/>
        <end position="463"/>
    </location>
</feature>
<dbReference type="GO" id="GO:0008270">
    <property type="term" value="F:zinc ion binding"/>
    <property type="evidence" value="ECO:0007669"/>
    <property type="project" value="UniProtKB-KW"/>
</dbReference>
<dbReference type="InterPro" id="IPR031127">
    <property type="entry name" value="E3_UB_ligase_RBR"/>
</dbReference>
<evidence type="ECO:0000313" key="13">
    <source>
        <dbReference type="Proteomes" id="UP000652219"/>
    </source>
</evidence>
<dbReference type="Proteomes" id="UP000652219">
    <property type="component" value="Unassembled WGS sequence"/>
</dbReference>
<evidence type="ECO:0000256" key="7">
    <source>
        <dbReference type="ARBA" id="ARBA00022786"/>
    </source>
</evidence>
<feature type="compositionally biased region" description="Low complexity" evidence="10">
    <location>
        <begin position="185"/>
        <end position="197"/>
    </location>
</feature>
<accession>A0A8H6MZU5</accession>
<reference evidence="12 13" key="1">
    <citation type="journal article" date="2020" name="Phytopathology">
        <title>Genome Sequence Resources of Colletotrichum truncatum, C. plurivorum, C. musicola, and C. sojae: Four Species Pathogenic to Soybean (Glycine max).</title>
        <authorList>
            <person name="Rogerio F."/>
            <person name="Boufleur T.R."/>
            <person name="Ciampi-Guillardi M."/>
            <person name="Sukno S.A."/>
            <person name="Thon M.R."/>
            <person name="Massola Junior N.S."/>
            <person name="Baroncelli R."/>
        </authorList>
    </citation>
    <scope>NUCLEOTIDE SEQUENCE [LARGE SCALE GENOMIC DNA]</scope>
    <source>
        <strain evidence="12 13">LFN0009</strain>
    </source>
</reference>
<evidence type="ECO:0000256" key="2">
    <source>
        <dbReference type="ARBA" id="ARBA00012251"/>
    </source>
</evidence>
<proteinExistence type="predicted"/>
<comment type="caution">
    <text evidence="12">The sequence shown here is derived from an EMBL/GenBank/DDBJ whole genome shotgun (WGS) entry which is preliminary data.</text>
</comment>
<evidence type="ECO:0000256" key="10">
    <source>
        <dbReference type="SAM" id="MobiDB-lite"/>
    </source>
</evidence>
<feature type="domain" description="RING-type" evidence="11">
    <location>
        <begin position="218"/>
        <end position="409"/>
    </location>
</feature>
<dbReference type="CDD" id="cd22584">
    <property type="entry name" value="Rcat_RBR_unk"/>
    <property type="match status" value="1"/>
</dbReference>
<feature type="compositionally biased region" description="Basic residues" evidence="10">
    <location>
        <begin position="1"/>
        <end position="10"/>
    </location>
</feature>
<feature type="coiled-coil region" evidence="9">
    <location>
        <begin position="80"/>
        <end position="124"/>
    </location>
</feature>
<dbReference type="AlphaFoldDB" id="A0A8H6MZU5"/>
<organism evidence="12 13">
    <name type="scientific">Colletotrichum sojae</name>
    <dbReference type="NCBI Taxonomy" id="2175907"/>
    <lineage>
        <taxon>Eukaryota</taxon>
        <taxon>Fungi</taxon>
        <taxon>Dikarya</taxon>
        <taxon>Ascomycota</taxon>
        <taxon>Pezizomycotina</taxon>
        <taxon>Sordariomycetes</taxon>
        <taxon>Hypocreomycetidae</taxon>
        <taxon>Glomerellales</taxon>
        <taxon>Glomerellaceae</taxon>
        <taxon>Colletotrichum</taxon>
        <taxon>Colletotrichum orchidearum species complex</taxon>
    </lineage>
</organism>
<keyword evidence="8" id="KW-0862">Zinc</keyword>
<dbReference type="GO" id="GO:0016567">
    <property type="term" value="P:protein ubiquitination"/>
    <property type="evidence" value="ECO:0007669"/>
    <property type="project" value="InterPro"/>
</dbReference>
<evidence type="ECO:0000313" key="12">
    <source>
        <dbReference type="EMBL" id="KAF6814265.1"/>
    </source>
</evidence>
<dbReference type="InterPro" id="IPR044066">
    <property type="entry name" value="TRIAD_supradom"/>
</dbReference>
<feature type="compositionally biased region" description="Polar residues" evidence="10">
    <location>
        <begin position="198"/>
        <end position="213"/>
    </location>
</feature>
<evidence type="ECO:0000256" key="9">
    <source>
        <dbReference type="SAM" id="Coils"/>
    </source>
</evidence>
<protein>
    <recommendedName>
        <fullName evidence="2">RBR-type E3 ubiquitin transferase</fullName>
        <ecNumber evidence="2">2.3.2.31</ecNumber>
    </recommendedName>
</protein>
<dbReference type="GO" id="GO:0061630">
    <property type="term" value="F:ubiquitin protein ligase activity"/>
    <property type="evidence" value="ECO:0007669"/>
    <property type="project" value="UniProtKB-EC"/>
</dbReference>
<comment type="catalytic activity">
    <reaction evidence="1">
        <text>[E2 ubiquitin-conjugating enzyme]-S-ubiquitinyl-L-cysteine + [acceptor protein]-L-lysine = [E2 ubiquitin-conjugating enzyme]-L-cysteine + [acceptor protein]-N(6)-ubiquitinyl-L-lysine.</text>
        <dbReference type="EC" id="2.3.2.31"/>
    </reaction>
</comment>
<sequence>MSVQHSRRRNLAWGHGEAGPSRPGRQAIAQVEEEPIIEPATGDEWEKYEPPAGLQWAPDTTNEILIGILQTSVTNVRTSITERREREIREQEERERAEAERLEAERIEAERIEAERTSREAKGKGVSARTGDDLLEAPLPYFAGNGEGPSTRGPAVLHVQPKKSRFSLRDMLRLRRPSKKYVSLSSRLSLRSGGSSSTTDIETPSDENTNTTEIPEPSTDECVSCFEDFSPQEMIKVTCHGYCQECFDRLVRTATQNEQQWPPKCCLNVIPFRTVIRYASNDLHETYRSRSEEWSVPVADRVYCSQRDCNLWIRPARIDRVQHLGRCDANHQTCTICREPQHIGEECPRDPDVALTNELAREEGWQRCAQCRSIVEHSEACEHMSCRCGYQFCYVCGERWKTCGCTIEDLNALKNQVLARRELRQVREAEAESELRDALRQIAEAEERERREEEERLRALALRVRWENQRRHEIGVSFRRLRRRLEELHNQQKGLVAYQHRRERYTSLQDASTSTEELAARQKAEMAEFNENKARNRVDWELWLQDDYNRRAQKDKKLEERYLRDLKDFANTRGRTENINEYMQVLRERLDRDARLFRQRQEEWLVRYKNKADEETAVKAELLFNIVRWHEENLAEAKKEQERRQAAELRWVALVMDERARLMDEAENTELDALPEAVASVFGVPVVVDGVAVA</sequence>
<evidence type="ECO:0000256" key="5">
    <source>
        <dbReference type="ARBA" id="ARBA00022737"/>
    </source>
</evidence>
<evidence type="ECO:0000256" key="1">
    <source>
        <dbReference type="ARBA" id="ARBA00001798"/>
    </source>
</evidence>
<keyword evidence="13" id="KW-1185">Reference proteome</keyword>
<evidence type="ECO:0000256" key="3">
    <source>
        <dbReference type="ARBA" id="ARBA00022679"/>
    </source>
</evidence>